<gene>
    <name evidence="3" type="ORF">C0Q70_04944</name>
</gene>
<dbReference type="GO" id="GO:0005886">
    <property type="term" value="C:plasma membrane"/>
    <property type="evidence" value="ECO:0007669"/>
    <property type="project" value="TreeGrafter"/>
</dbReference>
<feature type="region of interest" description="Disordered" evidence="2">
    <location>
        <begin position="443"/>
        <end position="499"/>
    </location>
</feature>
<accession>A0A2T7PJS5</accession>
<dbReference type="Proteomes" id="UP000245119">
    <property type="component" value="Linkage Group LG3"/>
</dbReference>
<evidence type="ECO:0000256" key="1">
    <source>
        <dbReference type="SAM" id="Coils"/>
    </source>
</evidence>
<dbReference type="GO" id="GO:0070941">
    <property type="term" value="P:eisosome assembly"/>
    <property type="evidence" value="ECO:0007669"/>
    <property type="project" value="TreeGrafter"/>
</dbReference>
<dbReference type="Gene3D" id="1.20.1270.60">
    <property type="entry name" value="Arfaptin homology (AH) domain/BAR domain"/>
    <property type="match status" value="1"/>
</dbReference>
<evidence type="ECO:0000256" key="2">
    <source>
        <dbReference type="SAM" id="MobiDB-lite"/>
    </source>
</evidence>
<dbReference type="InterPro" id="IPR028245">
    <property type="entry name" value="PIL1/LSP1"/>
</dbReference>
<reference evidence="3 4" key="1">
    <citation type="submission" date="2018-04" db="EMBL/GenBank/DDBJ databases">
        <title>The genome of golden apple snail Pomacea canaliculata provides insight into stress tolerance and invasive adaptation.</title>
        <authorList>
            <person name="Liu C."/>
            <person name="Liu B."/>
            <person name="Ren Y."/>
            <person name="Zhang Y."/>
            <person name="Wang H."/>
            <person name="Li S."/>
            <person name="Jiang F."/>
            <person name="Yin L."/>
            <person name="Zhang G."/>
            <person name="Qian W."/>
            <person name="Fan W."/>
        </authorList>
    </citation>
    <scope>NUCLEOTIDE SEQUENCE [LARGE SCALE GENOMIC DNA]</scope>
    <source>
        <strain evidence="3">SZHN2017</strain>
        <tissue evidence="3">Muscle</tissue>
    </source>
</reference>
<keyword evidence="4" id="KW-1185">Reference proteome</keyword>
<evidence type="ECO:0000313" key="3">
    <source>
        <dbReference type="EMBL" id="PVD33686.1"/>
    </source>
</evidence>
<proteinExistence type="predicted"/>
<dbReference type="OrthoDB" id="5803434at2759"/>
<dbReference type="PANTHER" id="PTHR31962:SF1">
    <property type="entry name" value="SPHINGOLIPID LONG CHAIN BASE-RESPONSIVE PROTEIN PIL1"/>
    <property type="match status" value="1"/>
</dbReference>
<protein>
    <submittedName>
        <fullName evidence="3">Uncharacterized protein</fullName>
    </submittedName>
</protein>
<dbReference type="GO" id="GO:0006897">
    <property type="term" value="P:endocytosis"/>
    <property type="evidence" value="ECO:0007669"/>
    <property type="project" value="TreeGrafter"/>
</dbReference>
<dbReference type="STRING" id="400727.A0A2T7PJS5"/>
<dbReference type="AlphaFoldDB" id="A0A2T7PJS5"/>
<dbReference type="Pfam" id="PF13805">
    <property type="entry name" value="Pil1"/>
    <property type="match status" value="1"/>
</dbReference>
<dbReference type="PANTHER" id="PTHR31962">
    <property type="entry name" value="SPHINGOLIPID LONG CHAIN BASE-RESPONSIVE PROTEIN PIL1"/>
    <property type="match status" value="1"/>
</dbReference>
<organism evidence="3 4">
    <name type="scientific">Pomacea canaliculata</name>
    <name type="common">Golden apple snail</name>
    <dbReference type="NCBI Taxonomy" id="400727"/>
    <lineage>
        <taxon>Eukaryota</taxon>
        <taxon>Metazoa</taxon>
        <taxon>Spiralia</taxon>
        <taxon>Lophotrochozoa</taxon>
        <taxon>Mollusca</taxon>
        <taxon>Gastropoda</taxon>
        <taxon>Caenogastropoda</taxon>
        <taxon>Architaenioglossa</taxon>
        <taxon>Ampullarioidea</taxon>
        <taxon>Ampullariidae</taxon>
        <taxon>Pomacea</taxon>
    </lineage>
</organism>
<feature type="coiled-coil region" evidence="1">
    <location>
        <begin position="133"/>
        <end position="160"/>
    </location>
</feature>
<feature type="compositionally biased region" description="Low complexity" evidence="2">
    <location>
        <begin position="292"/>
        <end position="302"/>
    </location>
</feature>
<dbReference type="InterPro" id="IPR027267">
    <property type="entry name" value="AH/BAR_dom_sf"/>
</dbReference>
<keyword evidence="1" id="KW-0175">Coiled coil</keyword>
<feature type="compositionally biased region" description="Basic and acidic residues" evidence="2">
    <location>
        <begin position="466"/>
        <end position="481"/>
    </location>
</feature>
<sequence length="499" mass="55795">MDKAARAVRRSSVKLMSLGAGHADLNVLISEVKDMRTTAKAFMNAQSSASQDLLKWATNEENRALQDVANQLAELNLVWTEVQREFCEHIKEYRHMYEMILEGEKHLAQCRHNFATCEQREIKIRKELKKAFKKATEAELQILENRLAQAERAKDLAQMEVSDRIRENEAVKLIRLKEGLLKVSEAYAAFAKKCSIIFEAQRQIVHLLPDVHTQDLEDIKYTGSGATKHYVQLAKEKVRQFRHHKYETHAFAHHYLEPPPPYTADTILTSSASSTCNTVDARGQDMSSHRQSNNLSSTSNTTSAAINPLSQIEGSITGGAHPLKELEGVMLLVGCIRMCVDVCLLGQLYVMVMPISPPVALSFPTLFGISYPFPPVDSAGRSEPRYMGMKPAHSNYLAICSPMAIASAAVALTQYKVKDRFHWNPDEPCPAPPLCPRQHLQKRLQNASPPPPPLITRSPRGTAQHTARDKVADVPRKDKTRVQRLLVDQGGIKGSPALR</sequence>
<feature type="region of interest" description="Disordered" evidence="2">
    <location>
        <begin position="279"/>
        <end position="302"/>
    </location>
</feature>
<name>A0A2T7PJS5_POMCA</name>
<dbReference type="EMBL" id="PZQS01000003">
    <property type="protein sequence ID" value="PVD33686.1"/>
    <property type="molecule type" value="Genomic_DNA"/>
</dbReference>
<evidence type="ECO:0000313" key="4">
    <source>
        <dbReference type="Proteomes" id="UP000245119"/>
    </source>
</evidence>
<dbReference type="GO" id="GO:0036286">
    <property type="term" value="C:eisosome filament"/>
    <property type="evidence" value="ECO:0007669"/>
    <property type="project" value="TreeGrafter"/>
</dbReference>
<comment type="caution">
    <text evidence="3">The sequence shown here is derived from an EMBL/GenBank/DDBJ whole genome shotgun (WGS) entry which is preliminary data.</text>
</comment>